<accession>A0A0A9EU67</accession>
<protein>
    <submittedName>
        <fullName evidence="1">Uncharacterized protein</fullName>
    </submittedName>
</protein>
<proteinExistence type="predicted"/>
<sequence>MFMTRMACAWDPSHKVIGWSSKFLVSMRVLDLYISLVHWMDHWRQICTTPISFQIGAFPCNPRKG</sequence>
<reference evidence="1" key="1">
    <citation type="submission" date="2014-09" db="EMBL/GenBank/DDBJ databases">
        <authorList>
            <person name="Magalhaes I.L.F."/>
            <person name="Oliveira U."/>
            <person name="Santos F.R."/>
            <person name="Vidigal T.H.D.A."/>
            <person name="Brescovit A.D."/>
            <person name="Santos A.J."/>
        </authorList>
    </citation>
    <scope>NUCLEOTIDE SEQUENCE</scope>
    <source>
        <tissue evidence="1">Shoot tissue taken approximately 20 cm above the soil surface</tissue>
    </source>
</reference>
<organism evidence="1">
    <name type="scientific">Arundo donax</name>
    <name type="common">Giant reed</name>
    <name type="synonym">Donax arundinaceus</name>
    <dbReference type="NCBI Taxonomy" id="35708"/>
    <lineage>
        <taxon>Eukaryota</taxon>
        <taxon>Viridiplantae</taxon>
        <taxon>Streptophyta</taxon>
        <taxon>Embryophyta</taxon>
        <taxon>Tracheophyta</taxon>
        <taxon>Spermatophyta</taxon>
        <taxon>Magnoliopsida</taxon>
        <taxon>Liliopsida</taxon>
        <taxon>Poales</taxon>
        <taxon>Poaceae</taxon>
        <taxon>PACMAD clade</taxon>
        <taxon>Arundinoideae</taxon>
        <taxon>Arundineae</taxon>
        <taxon>Arundo</taxon>
    </lineage>
</organism>
<evidence type="ECO:0000313" key="1">
    <source>
        <dbReference type="EMBL" id="JAE04300.1"/>
    </source>
</evidence>
<reference evidence="1" key="2">
    <citation type="journal article" date="2015" name="Data Brief">
        <title>Shoot transcriptome of the giant reed, Arundo donax.</title>
        <authorList>
            <person name="Barrero R.A."/>
            <person name="Guerrero F.D."/>
            <person name="Moolhuijzen P."/>
            <person name="Goolsby J.A."/>
            <person name="Tidwell J."/>
            <person name="Bellgard S.E."/>
            <person name="Bellgard M.I."/>
        </authorList>
    </citation>
    <scope>NUCLEOTIDE SEQUENCE</scope>
    <source>
        <tissue evidence="1">Shoot tissue taken approximately 20 cm above the soil surface</tissue>
    </source>
</reference>
<dbReference type="AlphaFoldDB" id="A0A0A9EU67"/>
<name>A0A0A9EU67_ARUDO</name>
<dbReference type="EMBL" id="GBRH01193596">
    <property type="protein sequence ID" value="JAE04300.1"/>
    <property type="molecule type" value="Transcribed_RNA"/>
</dbReference>